<evidence type="ECO:0000313" key="1">
    <source>
        <dbReference type="EMBL" id="PPE05952.1"/>
    </source>
</evidence>
<dbReference type="AlphaFoldDB" id="A0A2S5RFG2"/>
<reference evidence="1 2" key="1">
    <citation type="submission" date="2017-11" db="EMBL/GenBank/DDBJ databases">
        <title>Genome sequence of Entomoplasma lucivorax PIPN-2 (ATCC 49196).</title>
        <authorList>
            <person name="Lo W.-S."/>
            <person name="Gasparich G.E."/>
            <person name="Kuo C.-H."/>
        </authorList>
    </citation>
    <scope>NUCLEOTIDE SEQUENCE [LARGE SCALE GENOMIC DNA]</scope>
    <source>
        <strain evidence="1 2">PIPN-2</strain>
    </source>
</reference>
<keyword evidence="2" id="KW-1185">Reference proteome</keyword>
<organism evidence="1 2">
    <name type="scientific">Williamsoniiplasma lucivorax</name>
    <dbReference type="NCBI Taxonomy" id="209274"/>
    <lineage>
        <taxon>Bacteria</taxon>
        <taxon>Bacillati</taxon>
        <taxon>Mycoplasmatota</taxon>
        <taxon>Mollicutes</taxon>
        <taxon>Entomoplasmatales</taxon>
        <taxon>Williamsoniiplasma</taxon>
    </lineage>
</organism>
<accession>A0A2S5RFG2</accession>
<protein>
    <submittedName>
        <fullName evidence="1">Uncharacterized protein</fullName>
    </submittedName>
</protein>
<name>A0A2S5RFG2_9MOLU</name>
<dbReference type="RefSeq" id="WP_028126650.1">
    <property type="nucleotide sequence ID" value="NZ_PHNE01000001.1"/>
</dbReference>
<comment type="caution">
    <text evidence="1">The sequence shown here is derived from an EMBL/GenBank/DDBJ whole genome shotgun (WGS) entry which is preliminary data.</text>
</comment>
<sequence>MAKETIDLSQTAKFAQTTKKKKLDFLDLDTSINNPSETLHTTTYVKPKRTTNNLARVPGKPGHMTIWLSVEAIALEQELQEMYAQKGLKYNRSEIFRIGLENEILNTKKEKYEN</sequence>
<proteinExistence type="predicted"/>
<evidence type="ECO:0000313" key="2">
    <source>
        <dbReference type="Proteomes" id="UP000237865"/>
    </source>
</evidence>
<dbReference type="EMBL" id="PHNE01000001">
    <property type="protein sequence ID" value="PPE05952.1"/>
    <property type="molecule type" value="Genomic_DNA"/>
</dbReference>
<dbReference type="STRING" id="1399797.GCA_000518285_00901"/>
<dbReference type="Proteomes" id="UP000237865">
    <property type="component" value="Unassembled WGS sequence"/>
</dbReference>
<gene>
    <name evidence="1" type="ORF">ELUCI_v1c02430</name>
</gene>